<dbReference type="PANTHER" id="PTHR33204">
    <property type="entry name" value="TRANSCRIPTIONAL REGULATOR, MARR FAMILY"/>
    <property type="match status" value="1"/>
</dbReference>
<sequence length="113" mass="12523">MKDATPTTRPWADPVTGQCPVADTLRILGGKHGAKILHCLTAGERHFLELQREMDGVSRKVLRAQLKEFEESGMVARTPKGDARQRVGYSLTRKGSALGDILGQLYDWQQTFG</sequence>
<dbReference type="Proteomes" id="UP000198634">
    <property type="component" value="Unassembled WGS sequence"/>
</dbReference>
<dbReference type="InterPro" id="IPR036390">
    <property type="entry name" value="WH_DNA-bd_sf"/>
</dbReference>
<evidence type="ECO:0000313" key="6">
    <source>
        <dbReference type="Proteomes" id="UP000198634"/>
    </source>
</evidence>
<name>A0A1H9L947_9RHOB</name>
<gene>
    <name evidence="5" type="ORF">SAMN04488092_1254</name>
</gene>
<evidence type="ECO:0000256" key="3">
    <source>
        <dbReference type="ARBA" id="ARBA00023163"/>
    </source>
</evidence>
<keyword evidence="6" id="KW-1185">Reference proteome</keyword>
<accession>A0A1H9L947</accession>
<dbReference type="RefSeq" id="WP_090271404.1">
    <property type="nucleotide sequence ID" value="NZ_FOEP01000025.1"/>
</dbReference>
<dbReference type="Gene3D" id="1.10.10.10">
    <property type="entry name" value="Winged helix-like DNA-binding domain superfamily/Winged helix DNA-binding domain"/>
    <property type="match status" value="1"/>
</dbReference>
<organism evidence="5 6">
    <name type="scientific">Thalassovita taeanensis</name>
    <dbReference type="NCBI Taxonomy" id="657014"/>
    <lineage>
        <taxon>Bacteria</taxon>
        <taxon>Pseudomonadati</taxon>
        <taxon>Pseudomonadota</taxon>
        <taxon>Alphaproteobacteria</taxon>
        <taxon>Rhodobacterales</taxon>
        <taxon>Roseobacteraceae</taxon>
        <taxon>Thalassovita</taxon>
    </lineage>
</organism>
<evidence type="ECO:0000256" key="1">
    <source>
        <dbReference type="ARBA" id="ARBA00023015"/>
    </source>
</evidence>
<protein>
    <submittedName>
        <fullName evidence="5">Transcriptional regulator, HxlR family</fullName>
    </submittedName>
</protein>
<dbReference type="InterPro" id="IPR036388">
    <property type="entry name" value="WH-like_DNA-bd_sf"/>
</dbReference>
<keyword evidence="2" id="KW-0238">DNA-binding</keyword>
<dbReference type="PROSITE" id="PS51118">
    <property type="entry name" value="HTH_HXLR"/>
    <property type="match status" value="1"/>
</dbReference>
<feature type="domain" description="HTH hxlR-type" evidence="4">
    <location>
        <begin position="19"/>
        <end position="113"/>
    </location>
</feature>
<dbReference type="OrthoDB" id="9800350at2"/>
<dbReference type="PANTHER" id="PTHR33204:SF18">
    <property type="entry name" value="TRANSCRIPTIONAL REGULATORY PROTEIN"/>
    <property type="match status" value="1"/>
</dbReference>
<evidence type="ECO:0000259" key="4">
    <source>
        <dbReference type="PROSITE" id="PS51118"/>
    </source>
</evidence>
<proteinExistence type="predicted"/>
<evidence type="ECO:0000256" key="2">
    <source>
        <dbReference type="ARBA" id="ARBA00023125"/>
    </source>
</evidence>
<dbReference type="InterPro" id="IPR002577">
    <property type="entry name" value="HTH_HxlR"/>
</dbReference>
<dbReference type="AlphaFoldDB" id="A0A1H9L947"/>
<keyword evidence="1" id="KW-0805">Transcription regulation</keyword>
<dbReference type="STRING" id="657014.SAMN04488092_1254"/>
<keyword evidence="3" id="KW-0804">Transcription</keyword>
<dbReference type="GO" id="GO:0003677">
    <property type="term" value="F:DNA binding"/>
    <property type="evidence" value="ECO:0007669"/>
    <property type="project" value="UniProtKB-KW"/>
</dbReference>
<evidence type="ECO:0000313" key="5">
    <source>
        <dbReference type="EMBL" id="SER08031.1"/>
    </source>
</evidence>
<dbReference type="Pfam" id="PF01638">
    <property type="entry name" value="HxlR"/>
    <property type="match status" value="1"/>
</dbReference>
<reference evidence="5 6" key="1">
    <citation type="submission" date="2016-10" db="EMBL/GenBank/DDBJ databases">
        <authorList>
            <person name="de Groot N.N."/>
        </authorList>
    </citation>
    <scope>NUCLEOTIDE SEQUENCE [LARGE SCALE GENOMIC DNA]</scope>
    <source>
        <strain evidence="5 6">DSM 22007</strain>
    </source>
</reference>
<dbReference type="SUPFAM" id="SSF46785">
    <property type="entry name" value="Winged helix' DNA-binding domain"/>
    <property type="match status" value="1"/>
</dbReference>
<dbReference type="EMBL" id="FOEP01000025">
    <property type="protein sequence ID" value="SER08031.1"/>
    <property type="molecule type" value="Genomic_DNA"/>
</dbReference>